<dbReference type="Proteomes" id="UP001234297">
    <property type="component" value="Chromosome 5"/>
</dbReference>
<accession>A0ACC2M7K8</accession>
<organism evidence="1 2">
    <name type="scientific">Persea americana</name>
    <name type="common">Avocado</name>
    <dbReference type="NCBI Taxonomy" id="3435"/>
    <lineage>
        <taxon>Eukaryota</taxon>
        <taxon>Viridiplantae</taxon>
        <taxon>Streptophyta</taxon>
        <taxon>Embryophyta</taxon>
        <taxon>Tracheophyta</taxon>
        <taxon>Spermatophyta</taxon>
        <taxon>Magnoliopsida</taxon>
        <taxon>Magnoliidae</taxon>
        <taxon>Laurales</taxon>
        <taxon>Lauraceae</taxon>
        <taxon>Persea</taxon>
    </lineage>
</organism>
<proteinExistence type="predicted"/>
<reference evidence="1 2" key="1">
    <citation type="journal article" date="2022" name="Hortic Res">
        <title>A haplotype resolved chromosomal level avocado genome allows analysis of novel avocado genes.</title>
        <authorList>
            <person name="Nath O."/>
            <person name="Fletcher S.J."/>
            <person name="Hayward A."/>
            <person name="Shaw L.M."/>
            <person name="Masouleh A.K."/>
            <person name="Furtado A."/>
            <person name="Henry R.J."/>
            <person name="Mitter N."/>
        </authorList>
    </citation>
    <scope>NUCLEOTIDE SEQUENCE [LARGE SCALE GENOMIC DNA]</scope>
    <source>
        <strain evidence="2">cv. Hass</strain>
    </source>
</reference>
<evidence type="ECO:0000313" key="2">
    <source>
        <dbReference type="Proteomes" id="UP001234297"/>
    </source>
</evidence>
<protein>
    <submittedName>
        <fullName evidence="1">Uncharacterized protein</fullName>
    </submittedName>
</protein>
<name>A0ACC2M7K8_PERAE</name>
<evidence type="ECO:0000313" key="1">
    <source>
        <dbReference type="EMBL" id="KAJ8641610.1"/>
    </source>
</evidence>
<sequence>MKTSETPQIMYCGSIHSTLRGIISSGRSTSSSSLATWSRRLSTRAATTIMIIERNIPTPVLWSILKPNGVPVILLVTGTMTQS</sequence>
<keyword evidence="2" id="KW-1185">Reference proteome</keyword>
<gene>
    <name evidence="1" type="ORF">MRB53_018304</name>
</gene>
<dbReference type="EMBL" id="CM056813">
    <property type="protein sequence ID" value="KAJ8641610.1"/>
    <property type="molecule type" value="Genomic_DNA"/>
</dbReference>
<comment type="caution">
    <text evidence="1">The sequence shown here is derived from an EMBL/GenBank/DDBJ whole genome shotgun (WGS) entry which is preliminary data.</text>
</comment>